<keyword evidence="4 6" id="KW-0808">Transferase</keyword>
<dbReference type="CDD" id="cd11648">
    <property type="entry name" value="RsmI"/>
    <property type="match status" value="1"/>
</dbReference>
<name>A0ABW7W5Y4_9NOCA</name>
<dbReference type="InterPro" id="IPR035996">
    <property type="entry name" value="4pyrrol_Methylase_sf"/>
</dbReference>
<dbReference type="NCBIfam" id="TIGR00096">
    <property type="entry name" value="16S rRNA (cytidine(1402)-2'-O)-methyltransferase"/>
    <property type="match status" value="1"/>
</dbReference>
<dbReference type="EC" id="2.1.1.198" evidence="6"/>
<dbReference type="InterPro" id="IPR000878">
    <property type="entry name" value="4pyrrol_Mease"/>
</dbReference>
<sequence>MVTEGGLILAATPLGAIGDASPRLREALGSADIVAAEDTRRTRSLADALGVEIRGRVISFYDHVEEARVPALLTEIADGRRVLLVTDAGMPSVSDPGYRLVAACAERGLPVTCLPGPSAVTTALALSALPVDRFCFDGFAPRKSGRRKEWLGTLVGEKRACVFFEAPHRLADCLADAVEVLGGDRRAAVCRELTKTYEEVVRGTLAELAEWAVEGARGEITVVLAGAAATVVDPEDLVAQVEERAAAGLRLKDASAEIAEVAGVSRRELYDAVLAARRAAVD</sequence>
<keyword evidence="3 6" id="KW-0489">Methyltransferase</keyword>
<comment type="subcellular location">
    <subcellularLocation>
        <location evidence="6">Cytoplasm</location>
    </subcellularLocation>
</comment>
<dbReference type="Proteomes" id="UP001611494">
    <property type="component" value="Unassembled WGS sequence"/>
</dbReference>
<dbReference type="Pfam" id="PF00590">
    <property type="entry name" value="TP_methylase"/>
    <property type="match status" value="1"/>
</dbReference>
<keyword evidence="10" id="KW-1185">Reference proteome</keyword>
<dbReference type="GO" id="GO:0032259">
    <property type="term" value="P:methylation"/>
    <property type="evidence" value="ECO:0007669"/>
    <property type="project" value="UniProtKB-KW"/>
</dbReference>
<accession>A0ABW7W5Y4</accession>
<evidence type="ECO:0000259" key="8">
    <source>
        <dbReference type="Pfam" id="PF23016"/>
    </source>
</evidence>
<gene>
    <name evidence="6 9" type="primary">rsmI</name>
    <name evidence="9" type="ORF">ACH49Z_30375</name>
</gene>
<evidence type="ECO:0000313" key="9">
    <source>
        <dbReference type="EMBL" id="MFI2234163.1"/>
    </source>
</evidence>
<evidence type="ECO:0000256" key="6">
    <source>
        <dbReference type="HAMAP-Rule" id="MF_01877"/>
    </source>
</evidence>
<dbReference type="PIRSF" id="PIRSF005917">
    <property type="entry name" value="MTase_YraL"/>
    <property type="match status" value="1"/>
</dbReference>
<dbReference type="Gene3D" id="3.40.1010.10">
    <property type="entry name" value="Cobalt-precorrin-4 Transmethylase, Domain 1"/>
    <property type="match status" value="1"/>
</dbReference>
<dbReference type="GO" id="GO:0008168">
    <property type="term" value="F:methyltransferase activity"/>
    <property type="evidence" value="ECO:0007669"/>
    <property type="project" value="UniProtKB-KW"/>
</dbReference>
<keyword evidence="2 6" id="KW-0698">rRNA processing</keyword>
<dbReference type="HAMAP" id="MF_01877">
    <property type="entry name" value="16SrRNA_methyltr_I"/>
    <property type="match status" value="1"/>
</dbReference>
<dbReference type="InterPro" id="IPR014776">
    <property type="entry name" value="4pyrrole_Mease_sub2"/>
</dbReference>
<keyword evidence="5 6" id="KW-0949">S-adenosyl-L-methionine</keyword>
<dbReference type="InterPro" id="IPR053910">
    <property type="entry name" value="RsmI_HTH"/>
</dbReference>
<evidence type="ECO:0000256" key="5">
    <source>
        <dbReference type="ARBA" id="ARBA00022691"/>
    </source>
</evidence>
<comment type="caution">
    <text evidence="9">The sequence shown here is derived from an EMBL/GenBank/DDBJ whole genome shotgun (WGS) entry which is preliminary data.</text>
</comment>
<comment type="catalytic activity">
    <reaction evidence="6">
        <text>cytidine(1402) in 16S rRNA + S-adenosyl-L-methionine = 2'-O-methylcytidine(1402) in 16S rRNA + S-adenosyl-L-homocysteine + H(+)</text>
        <dbReference type="Rhea" id="RHEA:42924"/>
        <dbReference type="Rhea" id="RHEA-COMP:10285"/>
        <dbReference type="Rhea" id="RHEA-COMP:10286"/>
        <dbReference type="ChEBI" id="CHEBI:15378"/>
        <dbReference type="ChEBI" id="CHEBI:57856"/>
        <dbReference type="ChEBI" id="CHEBI:59789"/>
        <dbReference type="ChEBI" id="CHEBI:74495"/>
        <dbReference type="ChEBI" id="CHEBI:82748"/>
        <dbReference type="EC" id="2.1.1.198"/>
    </reaction>
</comment>
<evidence type="ECO:0000313" key="10">
    <source>
        <dbReference type="Proteomes" id="UP001611494"/>
    </source>
</evidence>
<dbReference type="PANTHER" id="PTHR46111:SF1">
    <property type="entry name" value="RIBOSOMAL RNA SMALL SUBUNIT METHYLTRANSFERASE I"/>
    <property type="match status" value="1"/>
</dbReference>
<comment type="function">
    <text evidence="6">Catalyzes the 2'-O-methylation of the ribose of cytidine 1402 (C1402) in 16S rRNA.</text>
</comment>
<evidence type="ECO:0000256" key="3">
    <source>
        <dbReference type="ARBA" id="ARBA00022603"/>
    </source>
</evidence>
<keyword evidence="1 6" id="KW-0963">Cytoplasm</keyword>
<comment type="similarity">
    <text evidence="6">Belongs to the methyltransferase superfamily. RsmI family.</text>
</comment>
<reference evidence="9 10" key="1">
    <citation type="submission" date="2024-10" db="EMBL/GenBank/DDBJ databases">
        <title>The Natural Products Discovery Center: Release of the First 8490 Sequenced Strains for Exploring Actinobacteria Biosynthetic Diversity.</title>
        <authorList>
            <person name="Kalkreuter E."/>
            <person name="Kautsar S.A."/>
            <person name="Yang D."/>
            <person name="Bader C.D."/>
            <person name="Teijaro C.N."/>
            <person name="Fluegel L."/>
            <person name="Davis C.M."/>
            <person name="Simpson J.R."/>
            <person name="Lauterbach L."/>
            <person name="Steele A.D."/>
            <person name="Gui C."/>
            <person name="Meng S."/>
            <person name="Li G."/>
            <person name="Viehrig K."/>
            <person name="Ye F."/>
            <person name="Su P."/>
            <person name="Kiefer A.F."/>
            <person name="Nichols A."/>
            <person name="Cepeda A.J."/>
            <person name="Yan W."/>
            <person name="Fan B."/>
            <person name="Jiang Y."/>
            <person name="Adhikari A."/>
            <person name="Zheng C.-J."/>
            <person name="Schuster L."/>
            <person name="Cowan T.M."/>
            <person name="Smanski M.J."/>
            <person name="Chevrette M.G."/>
            <person name="De Carvalho L.P.S."/>
            <person name="Shen B."/>
        </authorList>
    </citation>
    <scope>NUCLEOTIDE SEQUENCE [LARGE SCALE GENOMIC DNA]</scope>
    <source>
        <strain evidence="9 10">NPDC019377</strain>
    </source>
</reference>
<proteinExistence type="inferred from homology"/>
<dbReference type="InterPro" id="IPR014777">
    <property type="entry name" value="4pyrrole_Mease_sub1"/>
</dbReference>
<organism evidence="9 10">
    <name type="scientific">Nocardia testacea</name>
    <dbReference type="NCBI Taxonomy" id="248551"/>
    <lineage>
        <taxon>Bacteria</taxon>
        <taxon>Bacillati</taxon>
        <taxon>Actinomycetota</taxon>
        <taxon>Actinomycetes</taxon>
        <taxon>Mycobacteriales</taxon>
        <taxon>Nocardiaceae</taxon>
        <taxon>Nocardia</taxon>
    </lineage>
</organism>
<dbReference type="RefSeq" id="WP_039826696.1">
    <property type="nucleotide sequence ID" value="NZ_JBIRYL010000022.1"/>
</dbReference>
<dbReference type="EMBL" id="JBIRYL010000022">
    <property type="protein sequence ID" value="MFI2234163.1"/>
    <property type="molecule type" value="Genomic_DNA"/>
</dbReference>
<dbReference type="SUPFAM" id="SSF53790">
    <property type="entry name" value="Tetrapyrrole methylase"/>
    <property type="match status" value="1"/>
</dbReference>
<dbReference type="PANTHER" id="PTHR46111">
    <property type="entry name" value="RIBOSOMAL RNA SMALL SUBUNIT METHYLTRANSFERASE I"/>
    <property type="match status" value="1"/>
</dbReference>
<evidence type="ECO:0000256" key="4">
    <source>
        <dbReference type="ARBA" id="ARBA00022679"/>
    </source>
</evidence>
<dbReference type="Pfam" id="PF23016">
    <property type="entry name" value="RsmI_C"/>
    <property type="match status" value="1"/>
</dbReference>
<dbReference type="Gene3D" id="3.30.950.10">
    <property type="entry name" value="Methyltransferase, Cobalt-precorrin-4 Transmethylase, Domain 2"/>
    <property type="match status" value="1"/>
</dbReference>
<feature type="domain" description="RsmI HTH" evidence="8">
    <location>
        <begin position="233"/>
        <end position="276"/>
    </location>
</feature>
<dbReference type="InterPro" id="IPR008189">
    <property type="entry name" value="rRNA_ssu_MeTfrase_I"/>
</dbReference>
<protein>
    <recommendedName>
        <fullName evidence="6">Ribosomal RNA small subunit methyltransferase I</fullName>
        <ecNumber evidence="6">2.1.1.198</ecNumber>
    </recommendedName>
    <alternativeName>
        <fullName evidence="6">16S rRNA 2'-O-ribose C1402 methyltransferase</fullName>
    </alternativeName>
    <alternativeName>
        <fullName evidence="6">rRNA (cytidine-2'-O-)-methyltransferase RsmI</fullName>
    </alternativeName>
</protein>
<evidence type="ECO:0000256" key="1">
    <source>
        <dbReference type="ARBA" id="ARBA00022490"/>
    </source>
</evidence>
<evidence type="ECO:0000256" key="2">
    <source>
        <dbReference type="ARBA" id="ARBA00022552"/>
    </source>
</evidence>
<feature type="domain" description="Tetrapyrrole methylase" evidence="7">
    <location>
        <begin position="7"/>
        <end position="209"/>
    </location>
</feature>
<evidence type="ECO:0000259" key="7">
    <source>
        <dbReference type="Pfam" id="PF00590"/>
    </source>
</evidence>